<reference evidence="1 2" key="1">
    <citation type="submission" date="2016-10" db="EMBL/GenBank/DDBJ databases">
        <authorList>
            <person name="de Groot N.N."/>
        </authorList>
    </citation>
    <scope>NUCLEOTIDE SEQUENCE [LARGE SCALE GENOMIC DNA]</scope>
    <source>
        <strain evidence="1 2">CGMCC 1.7054</strain>
    </source>
</reference>
<dbReference type="EMBL" id="FPCG01000003">
    <property type="protein sequence ID" value="SFV21854.1"/>
    <property type="molecule type" value="Genomic_DNA"/>
</dbReference>
<accession>A0A1I7MIV4</accession>
<gene>
    <name evidence="1" type="ORF">SAMN04487966_10377</name>
</gene>
<evidence type="ECO:0000313" key="1">
    <source>
        <dbReference type="EMBL" id="SFV21854.1"/>
    </source>
</evidence>
<evidence type="ECO:0000313" key="2">
    <source>
        <dbReference type="Proteomes" id="UP000198881"/>
    </source>
</evidence>
<dbReference type="AlphaFoldDB" id="A0A1I7MIV4"/>
<sequence>MPARFRPGWVREVEGLARRHGDPAPSPRSLAPDWASIHAESPAAVWKPLTPPLEPLPQRSLLALERAAWGGARSAQKDPAELQRLQDLGLLRADLTPTPQGSLLVGRLHRDDARTAVVHLQRPGARSVVITVVDEELAVLEYRENWGSRRRDQGAGRGGYDVVAFTTDEHLTDRLGPWVSCEV</sequence>
<dbReference type="Proteomes" id="UP000198881">
    <property type="component" value="Unassembled WGS sequence"/>
</dbReference>
<dbReference type="RefSeq" id="WP_143109422.1">
    <property type="nucleotide sequence ID" value="NZ_FPCG01000003.1"/>
</dbReference>
<dbReference type="STRING" id="574650.SAMN04487966_10377"/>
<name>A0A1I7MIV4_9MICC</name>
<organism evidence="1 2">
    <name type="scientific">Micrococcus terreus</name>
    <dbReference type="NCBI Taxonomy" id="574650"/>
    <lineage>
        <taxon>Bacteria</taxon>
        <taxon>Bacillati</taxon>
        <taxon>Actinomycetota</taxon>
        <taxon>Actinomycetes</taxon>
        <taxon>Micrococcales</taxon>
        <taxon>Micrococcaceae</taxon>
        <taxon>Micrococcus</taxon>
    </lineage>
</organism>
<protein>
    <submittedName>
        <fullName evidence="1">Uncharacterized protein</fullName>
    </submittedName>
</protein>
<keyword evidence="2" id="KW-1185">Reference proteome</keyword>
<dbReference type="OrthoDB" id="3197041at2"/>
<proteinExistence type="predicted"/>